<feature type="modified residue" description="4-aspartylphosphate" evidence="6">
    <location>
        <position position="49"/>
    </location>
</feature>
<name>A0A5R9GX71_9PROT</name>
<accession>A0A5R9GX71</accession>
<dbReference type="GO" id="GO:0006355">
    <property type="term" value="P:regulation of DNA-templated transcription"/>
    <property type="evidence" value="ECO:0007669"/>
    <property type="project" value="TreeGrafter"/>
</dbReference>
<dbReference type="SUPFAM" id="SSF52172">
    <property type="entry name" value="CheY-like"/>
    <property type="match status" value="1"/>
</dbReference>
<evidence type="ECO:0000256" key="4">
    <source>
        <dbReference type="ARBA" id="ARBA00023125"/>
    </source>
</evidence>
<keyword evidence="9" id="KW-1185">Reference proteome</keyword>
<dbReference type="GO" id="GO:0000156">
    <property type="term" value="F:phosphorelay response regulator activity"/>
    <property type="evidence" value="ECO:0007669"/>
    <property type="project" value="TreeGrafter"/>
</dbReference>
<dbReference type="EMBL" id="VBRY01000001">
    <property type="protein sequence ID" value="TLS69259.1"/>
    <property type="molecule type" value="Genomic_DNA"/>
</dbReference>
<dbReference type="GO" id="GO:0032993">
    <property type="term" value="C:protein-DNA complex"/>
    <property type="evidence" value="ECO:0007669"/>
    <property type="project" value="TreeGrafter"/>
</dbReference>
<reference evidence="8 9" key="1">
    <citation type="journal article" date="2019" name="Appl. Environ. Microbiol.">
        <title>Environmental Evidence and Genomic Insight of Iron-oxidizing Bacteria Preference Towards More Corrosion Resistant Stainless Steel at Higher Salinities.</title>
        <authorList>
            <person name="Garrison C.E."/>
            <person name="Price K.A."/>
            <person name="Field E.K."/>
        </authorList>
    </citation>
    <scope>NUCLEOTIDE SEQUENCE [LARGE SCALE GENOMIC DNA]</scope>
    <source>
        <strain evidence="8 9">P3</strain>
    </source>
</reference>
<keyword evidence="3" id="KW-0805">Transcription regulation</keyword>
<evidence type="ECO:0000256" key="1">
    <source>
        <dbReference type="ARBA" id="ARBA00022553"/>
    </source>
</evidence>
<dbReference type="PANTHER" id="PTHR48111:SF1">
    <property type="entry name" value="TWO-COMPONENT RESPONSE REGULATOR ORR33"/>
    <property type="match status" value="1"/>
</dbReference>
<evidence type="ECO:0000313" key="8">
    <source>
        <dbReference type="EMBL" id="TLS69259.1"/>
    </source>
</evidence>
<dbReference type="SMART" id="SM00448">
    <property type="entry name" value="REC"/>
    <property type="match status" value="1"/>
</dbReference>
<evidence type="ECO:0000256" key="2">
    <source>
        <dbReference type="ARBA" id="ARBA00023012"/>
    </source>
</evidence>
<comment type="caution">
    <text evidence="8">The sequence shown here is derived from an EMBL/GenBank/DDBJ whole genome shotgun (WGS) entry which is preliminary data.</text>
</comment>
<keyword evidence="4" id="KW-0238">DNA-binding</keyword>
<dbReference type="Gene3D" id="3.40.50.2300">
    <property type="match status" value="1"/>
</dbReference>
<evidence type="ECO:0000256" key="3">
    <source>
        <dbReference type="ARBA" id="ARBA00023015"/>
    </source>
</evidence>
<dbReference type="InterPro" id="IPR039420">
    <property type="entry name" value="WalR-like"/>
</dbReference>
<evidence type="ECO:0000256" key="6">
    <source>
        <dbReference type="PROSITE-ProRule" id="PRU00169"/>
    </source>
</evidence>
<organism evidence="8 9">
    <name type="scientific">Mariprofundus erugo</name>
    <dbReference type="NCBI Taxonomy" id="2528639"/>
    <lineage>
        <taxon>Bacteria</taxon>
        <taxon>Pseudomonadati</taxon>
        <taxon>Pseudomonadota</taxon>
        <taxon>Candidatius Mariprofundia</taxon>
        <taxon>Mariprofundales</taxon>
        <taxon>Mariprofundaceae</taxon>
        <taxon>Mariprofundus</taxon>
    </lineage>
</organism>
<dbReference type="PROSITE" id="PS50110">
    <property type="entry name" value="RESPONSE_REGULATORY"/>
    <property type="match status" value="1"/>
</dbReference>
<dbReference type="Proteomes" id="UP000306585">
    <property type="component" value="Unassembled WGS sequence"/>
</dbReference>
<dbReference type="PANTHER" id="PTHR48111">
    <property type="entry name" value="REGULATOR OF RPOS"/>
    <property type="match status" value="1"/>
</dbReference>
<feature type="domain" description="Response regulatory" evidence="7">
    <location>
        <begin position="1"/>
        <end position="114"/>
    </location>
</feature>
<dbReference type="Pfam" id="PF00072">
    <property type="entry name" value="Response_reg"/>
    <property type="match status" value="1"/>
</dbReference>
<dbReference type="InterPro" id="IPR001789">
    <property type="entry name" value="Sig_transdc_resp-reg_receiver"/>
</dbReference>
<sequence length="157" mass="17198">MLLAEDDEALAFLLEEYLVEAGYDVTVFRRGDDALAALKSEHFDLVLTDIVMPGADGLSLLAHVREQEGDTLVILMTGYSGIENALHAVEQGAYDFVSKPFQLPEIRVRLDNAARYQQLLRRWLEATGGALVTIDTQRSAGMAAVRAYGRQLGGGRS</sequence>
<keyword evidence="5" id="KW-0804">Transcription</keyword>
<dbReference type="AlphaFoldDB" id="A0A5R9GX71"/>
<dbReference type="OrthoDB" id="9800029at2"/>
<keyword evidence="2" id="KW-0902">Two-component regulatory system</keyword>
<dbReference type="GO" id="GO:0000976">
    <property type="term" value="F:transcription cis-regulatory region binding"/>
    <property type="evidence" value="ECO:0007669"/>
    <property type="project" value="TreeGrafter"/>
</dbReference>
<evidence type="ECO:0000259" key="7">
    <source>
        <dbReference type="PROSITE" id="PS50110"/>
    </source>
</evidence>
<protein>
    <submittedName>
        <fullName evidence="8">Response regulator</fullName>
    </submittedName>
</protein>
<gene>
    <name evidence="8" type="ORF">FEF65_00205</name>
</gene>
<keyword evidence="1 6" id="KW-0597">Phosphoprotein</keyword>
<dbReference type="GO" id="GO:0005829">
    <property type="term" value="C:cytosol"/>
    <property type="evidence" value="ECO:0007669"/>
    <property type="project" value="TreeGrafter"/>
</dbReference>
<proteinExistence type="predicted"/>
<evidence type="ECO:0000313" key="9">
    <source>
        <dbReference type="Proteomes" id="UP000306585"/>
    </source>
</evidence>
<dbReference type="InterPro" id="IPR011006">
    <property type="entry name" value="CheY-like_superfamily"/>
</dbReference>
<evidence type="ECO:0000256" key="5">
    <source>
        <dbReference type="ARBA" id="ARBA00023163"/>
    </source>
</evidence>